<evidence type="ECO:0000313" key="2">
    <source>
        <dbReference type="Proteomes" id="UP000306196"/>
    </source>
</evidence>
<reference evidence="1 2" key="1">
    <citation type="submission" date="2019-05" db="EMBL/GenBank/DDBJ databases">
        <title>Verrucobacter flavum gen. nov., sp. nov. a new member of the family Verrucomicrobiaceae.</title>
        <authorList>
            <person name="Szuroczki S."/>
            <person name="Abbaszade G."/>
            <person name="Szabo A."/>
            <person name="Felfoldi T."/>
            <person name="Schumann P."/>
            <person name="Boka K."/>
            <person name="Keki Z."/>
            <person name="Toumi M."/>
            <person name="Toth E."/>
        </authorList>
    </citation>
    <scope>NUCLEOTIDE SEQUENCE [LARGE SCALE GENOMIC DNA]</scope>
    <source>
        <strain evidence="1 2">MG-N-17</strain>
    </source>
</reference>
<proteinExistence type="predicted"/>
<keyword evidence="2" id="KW-1185">Reference proteome</keyword>
<dbReference type="AlphaFoldDB" id="A0A5R8KD22"/>
<evidence type="ECO:0000313" key="1">
    <source>
        <dbReference type="EMBL" id="TLD70214.1"/>
    </source>
</evidence>
<dbReference type="Proteomes" id="UP000306196">
    <property type="component" value="Unassembled WGS sequence"/>
</dbReference>
<sequence>MSTVETQVFINCPFDDEYRPLFHATVFSVVLCGYTPRCALEAQDSGEVRLNKIIRLIRTCRYGIHDISRTELDQVNSLPRFNMPFELGLFLGAAGFGDAKQKRKVTLIFDSKRYRYQKFISDIAGQDIKDHDCNPHHVIKKIRDWLSSSQPNIALPGGRKLIERYENFHSTLPAMLSSLELDEGEISFVDFCRLIQAWLVAE</sequence>
<comment type="caution">
    <text evidence="1">The sequence shown here is derived from an EMBL/GenBank/DDBJ whole genome shotgun (WGS) entry which is preliminary data.</text>
</comment>
<dbReference type="RefSeq" id="WP_138086813.1">
    <property type="nucleotide sequence ID" value="NZ_VAUV01000009.1"/>
</dbReference>
<dbReference type="EMBL" id="VAUV01000009">
    <property type="protein sequence ID" value="TLD70214.1"/>
    <property type="molecule type" value="Genomic_DNA"/>
</dbReference>
<protein>
    <submittedName>
        <fullName evidence="1">Uncharacterized protein</fullName>
    </submittedName>
</protein>
<organism evidence="1 2">
    <name type="scientific">Phragmitibacter flavus</name>
    <dbReference type="NCBI Taxonomy" id="2576071"/>
    <lineage>
        <taxon>Bacteria</taxon>
        <taxon>Pseudomonadati</taxon>
        <taxon>Verrucomicrobiota</taxon>
        <taxon>Verrucomicrobiia</taxon>
        <taxon>Verrucomicrobiales</taxon>
        <taxon>Verrucomicrobiaceae</taxon>
        <taxon>Phragmitibacter</taxon>
    </lineage>
</organism>
<accession>A0A5R8KD22</accession>
<dbReference type="OrthoDB" id="7596615at2"/>
<name>A0A5R8KD22_9BACT</name>
<gene>
    <name evidence="1" type="ORF">FEM03_13580</name>
</gene>